<dbReference type="PANTHER" id="PTHR42069">
    <property type="entry name" value="HYPHAL ANASTAMOSIS-8 PROTEIN"/>
    <property type="match status" value="1"/>
</dbReference>
<name>A0A1X7RYT5_ZYMT9</name>
<evidence type="ECO:0000256" key="2">
    <source>
        <dbReference type="SAM" id="Phobius"/>
    </source>
</evidence>
<evidence type="ECO:0008006" key="5">
    <source>
        <dbReference type="Google" id="ProtNLM"/>
    </source>
</evidence>
<feature type="region of interest" description="Disordered" evidence="1">
    <location>
        <begin position="25"/>
        <end position="123"/>
    </location>
</feature>
<feature type="region of interest" description="Disordered" evidence="1">
    <location>
        <begin position="417"/>
        <end position="442"/>
    </location>
</feature>
<protein>
    <recommendedName>
        <fullName evidence="5">MARVEL domain-containing protein</fullName>
    </recommendedName>
</protein>
<dbReference type="STRING" id="1276538.A0A1X7RYT5"/>
<dbReference type="EMBL" id="LT853698">
    <property type="protein sequence ID" value="SMQ52602.1"/>
    <property type="molecule type" value="Genomic_DNA"/>
</dbReference>
<keyword evidence="4" id="KW-1185">Reference proteome</keyword>
<keyword evidence="2" id="KW-1133">Transmembrane helix</keyword>
<proteinExistence type="predicted"/>
<feature type="compositionally biased region" description="Low complexity" evidence="1">
    <location>
        <begin position="35"/>
        <end position="48"/>
    </location>
</feature>
<feature type="transmembrane region" description="Helical" evidence="2">
    <location>
        <begin position="216"/>
        <end position="241"/>
    </location>
</feature>
<sequence>MFLHRPWARSVHVAWRRVDDVPEVPSSATTTYQHNDTPTTNDTPGPRGRPNRAAHLSDPPSKRDIQFAVRTNTSSSTASNLSVDKAPSLKSPRTARFAEATTVNSPIDGRSPFSEPPSRSYMAQPQVSDVGFGYVNKHESVEMPDTDYNPPLTAKMPMSPLKSAMRTPGAPPKNFGAAILSPTFKEEQMLEKHEQHTDKQQAKDLAIKTRVRVAKFLLRGVSFSCSLIVIAMLSATFNIFYASRNLPPRNNLPPWAPKQKIWPQVLLLSIACVSLVFCTAILYSYWKGGHRKAEKVAVYFTAFSVAIFIVTIVMWSIGAAVLQTQRTNSNNKDMWGWSCVNNERKSLFENEVDYELICRLQNWSLVCAIIEIVVELIVIMVTAVVFYRYWTRRRLRKSMAARDRARSDLYLAQLRSQSAPNTPGFGGPLSPRDGGWRAPTGAEMSYAHGPALEDSGSDHSVQYISATPKSAESKQAPTFKLQPPPIKITSATPKMSQQGFSPVVTAPRRDCTPSPEDDQRSPFVPEVQQEHFAHRAPGEMVYAEVPIPGAYETPQSPGFAKR</sequence>
<feature type="compositionally biased region" description="Polar residues" evidence="1">
    <location>
        <begin position="489"/>
        <end position="500"/>
    </location>
</feature>
<evidence type="ECO:0000313" key="4">
    <source>
        <dbReference type="Proteomes" id="UP000215127"/>
    </source>
</evidence>
<reference evidence="3 4" key="1">
    <citation type="submission" date="2016-06" db="EMBL/GenBank/DDBJ databases">
        <authorList>
            <person name="Kjaerup R.B."/>
            <person name="Dalgaard T.S."/>
            <person name="Juul-Madsen H.R."/>
        </authorList>
    </citation>
    <scope>NUCLEOTIDE SEQUENCE [LARGE SCALE GENOMIC DNA]</scope>
</reference>
<dbReference type="PANTHER" id="PTHR42069:SF1">
    <property type="entry name" value="MARVEL DOMAIN-CONTAINING PROTEIN"/>
    <property type="match status" value="1"/>
</dbReference>
<dbReference type="Proteomes" id="UP000215127">
    <property type="component" value="Chromosome 7"/>
</dbReference>
<feature type="transmembrane region" description="Helical" evidence="2">
    <location>
        <begin position="363"/>
        <end position="390"/>
    </location>
</feature>
<gene>
    <name evidence="3" type="ORF">ZT3D7_G7755</name>
</gene>
<feature type="compositionally biased region" description="Low complexity" evidence="1">
    <location>
        <begin position="71"/>
        <end position="82"/>
    </location>
</feature>
<accession>A0A1X7RYT5</accession>
<feature type="region of interest" description="Disordered" evidence="1">
    <location>
        <begin position="489"/>
        <end position="525"/>
    </location>
</feature>
<keyword evidence="2" id="KW-0472">Membrane</keyword>
<evidence type="ECO:0000313" key="3">
    <source>
        <dbReference type="EMBL" id="SMQ52602.1"/>
    </source>
</evidence>
<dbReference type="AlphaFoldDB" id="A0A1X7RYT5"/>
<feature type="transmembrane region" description="Helical" evidence="2">
    <location>
        <begin position="261"/>
        <end position="286"/>
    </location>
</feature>
<feature type="transmembrane region" description="Helical" evidence="2">
    <location>
        <begin position="298"/>
        <end position="322"/>
    </location>
</feature>
<keyword evidence="2" id="KW-0812">Transmembrane</keyword>
<evidence type="ECO:0000256" key="1">
    <source>
        <dbReference type="SAM" id="MobiDB-lite"/>
    </source>
</evidence>
<organism evidence="3 4">
    <name type="scientific">Zymoseptoria tritici (strain ST99CH_3D7)</name>
    <dbReference type="NCBI Taxonomy" id="1276538"/>
    <lineage>
        <taxon>Eukaryota</taxon>
        <taxon>Fungi</taxon>
        <taxon>Dikarya</taxon>
        <taxon>Ascomycota</taxon>
        <taxon>Pezizomycotina</taxon>
        <taxon>Dothideomycetes</taxon>
        <taxon>Dothideomycetidae</taxon>
        <taxon>Mycosphaerellales</taxon>
        <taxon>Mycosphaerellaceae</taxon>
        <taxon>Zymoseptoria</taxon>
    </lineage>
</organism>